<comment type="caution">
    <text evidence="9">The sequence shown here is derived from an EMBL/GenBank/DDBJ whole genome shotgun (WGS) entry which is preliminary data.</text>
</comment>
<dbReference type="Gene3D" id="3.40.350.10">
    <property type="entry name" value="Creatinase/prolidase N-terminal domain"/>
    <property type="match status" value="1"/>
</dbReference>
<dbReference type="EC" id="3.4.11.9" evidence="4"/>
<evidence type="ECO:0000256" key="2">
    <source>
        <dbReference type="ARBA" id="ARBA00001936"/>
    </source>
</evidence>
<dbReference type="SUPFAM" id="SSF55920">
    <property type="entry name" value="Creatinase/aminopeptidase"/>
    <property type="match status" value="1"/>
</dbReference>
<comment type="cofactor">
    <cofactor evidence="2">
        <name>Mn(2+)</name>
        <dbReference type="ChEBI" id="CHEBI:29035"/>
    </cofactor>
</comment>
<keyword evidence="9" id="KW-0031">Aminopeptidase</keyword>
<reference evidence="9 10" key="1">
    <citation type="submission" date="2016-02" db="EMBL/GenBank/DDBJ databases">
        <title>Genome sequence of Clostridium thermobutyricum DSM 4928.</title>
        <authorList>
            <person name="Poehlein A."/>
            <person name="Daniel R."/>
        </authorList>
    </citation>
    <scope>NUCLEOTIDE SEQUENCE [LARGE SCALE GENOMIC DNA]</scope>
    <source>
        <strain evidence="9 10">DSM 4928</strain>
    </source>
</reference>
<dbReference type="PRINTS" id="PR00599">
    <property type="entry name" value="MAPEPTIDASE"/>
</dbReference>
<dbReference type="GO" id="GO:0006508">
    <property type="term" value="P:proteolysis"/>
    <property type="evidence" value="ECO:0007669"/>
    <property type="project" value="TreeGrafter"/>
</dbReference>
<evidence type="ECO:0000256" key="4">
    <source>
        <dbReference type="ARBA" id="ARBA00012574"/>
    </source>
</evidence>
<evidence type="ECO:0000256" key="3">
    <source>
        <dbReference type="ARBA" id="ARBA00008766"/>
    </source>
</evidence>
<dbReference type="SUPFAM" id="SSF53092">
    <property type="entry name" value="Creatinase/prolidase N-terminal domain"/>
    <property type="match status" value="1"/>
</dbReference>
<dbReference type="InterPro" id="IPR036005">
    <property type="entry name" value="Creatinase/aminopeptidase-like"/>
</dbReference>
<dbReference type="SMART" id="SM01011">
    <property type="entry name" value="AMP_N"/>
    <property type="match status" value="1"/>
</dbReference>
<dbReference type="OrthoDB" id="9806388at2"/>
<dbReference type="EMBL" id="LTAY01000059">
    <property type="protein sequence ID" value="OPX47053.1"/>
    <property type="molecule type" value="Genomic_DNA"/>
</dbReference>
<gene>
    <name evidence="9" type="primary">pepP</name>
    <name evidence="9" type="ORF">CLTHE_22920</name>
</gene>
<dbReference type="RefSeq" id="WP_080023545.1">
    <property type="nucleotide sequence ID" value="NZ_LTAY01000059.1"/>
</dbReference>
<dbReference type="GO" id="GO:0070006">
    <property type="term" value="F:metalloaminopeptidase activity"/>
    <property type="evidence" value="ECO:0007669"/>
    <property type="project" value="InterPro"/>
</dbReference>
<dbReference type="PANTHER" id="PTHR43226">
    <property type="entry name" value="XAA-PRO AMINOPEPTIDASE 3"/>
    <property type="match status" value="1"/>
</dbReference>
<dbReference type="InterPro" id="IPR029149">
    <property type="entry name" value="Creatin/AminoP/Spt16_N"/>
</dbReference>
<dbReference type="GO" id="GO:0005829">
    <property type="term" value="C:cytosol"/>
    <property type="evidence" value="ECO:0007669"/>
    <property type="project" value="TreeGrafter"/>
</dbReference>
<feature type="domain" description="Aminopeptidase P N-terminal" evidence="8">
    <location>
        <begin position="1"/>
        <end position="135"/>
    </location>
</feature>
<evidence type="ECO:0000313" key="9">
    <source>
        <dbReference type="EMBL" id="OPX47053.1"/>
    </source>
</evidence>
<accession>A0A1V4STD2</accession>
<evidence type="ECO:0000256" key="1">
    <source>
        <dbReference type="ARBA" id="ARBA00001424"/>
    </source>
</evidence>
<dbReference type="GO" id="GO:0030145">
    <property type="term" value="F:manganese ion binding"/>
    <property type="evidence" value="ECO:0007669"/>
    <property type="project" value="InterPro"/>
</dbReference>
<sequence length="415" mass="47820">MKKEVFELNRKRLIEKLDDNSLLILFAGEAPKKTADEKYGFTPNRNFYYLTGLAEEKHILVISKINGEVTEKMFIKEIDLEMERWLGKTIRQEEVEPLNGIKEVGYLGELKGFLNRLLGEQEQFTIYLDLEKDSFDSLQTIAGEYAKKLRKKYPHVNIKNVFPLFAPLRLVKSPEEIEEMRKAIEITIAGVECIMKSIKPGMKEYETEAFYEFECRSRGISDYAFKTIAAAGINATTLHYVANNDTLKDGDLMLFDLGAQWNYYNGDISRTIPINGKFTERQKEVYEAVLSVNERVIEAMKPGVNFIDLNNQATEWIAEECIKLGLMKDKSEVRKYYFHSIGHSLGLDTHDIDNPRRNTILEPGMVYTVEPGIYIPEEGIGVRIEDDILITETGREVLTKDMIKTVEEIEKFMSR</sequence>
<dbReference type="Gene3D" id="3.90.230.10">
    <property type="entry name" value="Creatinase/methionine aminopeptidase superfamily"/>
    <property type="match status" value="1"/>
</dbReference>
<dbReference type="InterPro" id="IPR000994">
    <property type="entry name" value="Pept_M24"/>
</dbReference>
<dbReference type="Pfam" id="PF00557">
    <property type="entry name" value="Peptidase_M24"/>
    <property type="match status" value="1"/>
</dbReference>
<dbReference type="PANTHER" id="PTHR43226:SF4">
    <property type="entry name" value="XAA-PRO AMINOPEPTIDASE 3"/>
    <property type="match status" value="1"/>
</dbReference>
<organism evidence="9 10">
    <name type="scientific">Clostridium thermobutyricum DSM 4928</name>
    <dbReference type="NCBI Taxonomy" id="1121339"/>
    <lineage>
        <taxon>Bacteria</taxon>
        <taxon>Bacillati</taxon>
        <taxon>Bacillota</taxon>
        <taxon>Clostridia</taxon>
        <taxon>Eubacteriales</taxon>
        <taxon>Clostridiaceae</taxon>
        <taxon>Clostridium</taxon>
    </lineage>
</organism>
<keyword evidence="6 9" id="KW-0378">Hydrolase</keyword>
<comment type="similarity">
    <text evidence="3">Belongs to the peptidase M24B family.</text>
</comment>
<comment type="catalytic activity">
    <reaction evidence="1">
        <text>Release of any N-terminal amino acid, including proline, that is linked to proline, even from a dipeptide or tripeptide.</text>
        <dbReference type="EC" id="3.4.11.9"/>
    </reaction>
</comment>
<dbReference type="InterPro" id="IPR001714">
    <property type="entry name" value="Pept_M24_MAP"/>
</dbReference>
<keyword evidence="7" id="KW-0464">Manganese</keyword>
<evidence type="ECO:0000256" key="5">
    <source>
        <dbReference type="ARBA" id="ARBA00022723"/>
    </source>
</evidence>
<proteinExistence type="inferred from homology"/>
<name>A0A1V4STD2_9CLOT</name>
<dbReference type="Proteomes" id="UP000191448">
    <property type="component" value="Unassembled WGS sequence"/>
</dbReference>
<evidence type="ECO:0000313" key="10">
    <source>
        <dbReference type="Proteomes" id="UP000191448"/>
    </source>
</evidence>
<keyword evidence="9" id="KW-0645">Protease</keyword>
<protein>
    <recommendedName>
        <fullName evidence="4">Xaa-Pro aminopeptidase</fullName>
        <ecNumber evidence="4">3.4.11.9</ecNumber>
    </recommendedName>
</protein>
<dbReference type="InterPro" id="IPR007865">
    <property type="entry name" value="Aminopep_P_N"/>
</dbReference>
<dbReference type="Pfam" id="PF05195">
    <property type="entry name" value="AMP_N"/>
    <property type="match status" value="1"/>
</dbReference>
<evidence type="ECO:0000259" key="8">
    <source>
        <dbReference type="SMART" id="SM01011"/>
    </source>
</evidence>
<dbReference type="AlphaFoldDB" id="A0A1V4STD2"/>
<evidence type="ECO:0000256" key="7">
    <source>
        <dbReference type="ARBA" id="ARBA00023211"/>
    </source>
</evidence>
<evidence type="ECO:0000256" key="6">
    <source>
        <dbReference type="ARBA" id="ARBA00022801"/>
    </source>
</evidence>
<dbReference type="CDD" id="cd01087">
    <property type="entry name" value="Prolidase"/>
    <property type="match status" value="1"/>
</dbReference>
<dbReference type="InterPro" id="IPR052433">
    <property type="entry name" value="X-Pro_dipept-like"/>
</dbReference>
<keyword evidence="5" id="KW-0479">Metal-binding</keyword>